<feature type="domain" description="PAS" evidence="15">
    <location>
        <begin position="186"/>
        <end position="237"/>
    </location>
</feature>
<dbReference type="PROSITE" id="PS00108">
    <property type="entry name" value="PROTEIN_KINASE_ST"/>
    <property type="match status" value="1"/>
</dbReference>
<evidence type="ECO:0000256" key="2">
    <source>
        <dbReference type="ARBA" id="ARBA00022527"/>
    </source>
</evidence>
<feature type="compositionally biased region" description="Polar residues" evidence="12">
    <location>
        <begin position="1908"/>
        <end position="1925"/>
    </location>
</feature>
<dbReference type="InterPro" id="IPR001789">
    <property type="entry name" value="Sig_transdc_resp-reg_receiver"/>
</dbReference>
<feature type="compositionally biased region" description="Polar residues" evidence="12">
    <location>
        <begin position="1188"/>
        <end position="1198"/>
    </location>
</feature>
<dbReference type="InterPro" id="IPR008271">
    <property type="entry name" value="Ser/Thr_kinase_AS"/>
</dbReference>
<feature type="region of interest" description="Disordered" evidence="12">
    <location>
        <begin position="1161"/>
        <end position="1209"/>
    </location>
</feature>
<dbReference type="GO" id="GO:0005524">
    <property type="term" value="F:ATP binding"/>
    <property type="evidence" value="ECO:0007669"/>
    <property type="project" value="UniProtKB-KW"/>
</dbReference>
<keyword evidence="11" id="KW-0175">Coiled coil</keyword>
<feature type="region of interest" description="Disordered" evidence="12">
    <location>
        <begin position="442"/>
        <end position="504"/>
    </location>
</feature>
<comment type="catalytic activity">
    <reaction evidence="8">
        <text>L-threonyl-[protein] + ATP = O-phospho-L-threonyl-[protein] + ADP + H(+)</text>
        <dbReference type="Rhea" id="RHEA:46608"/>
        <dbReference type="Rhea" id="RHEA-COMP:11060"/>
        <dbReference type="Rhea" id="RHEA-COMP:11605"/>
        <dbReference type="ChEBI" id="CHEBI:15378"/>
        <dbReference type="ChEBI" id="CHEBI:30013"/>
        <dbReference type="ChEBI" id="CHEBI:30616"/>
        <dbReference type="ChEBI" id="CHEBI:61977"/>
        <dbReference type="ChEBI" id="CHEBI:456216"/>
        <dbReference type="EC" id="2.7.11.1"/>
    </reaction>
</comment>
<comment type="caution">
    <text evidence="10">Lacks conserved residue(s) required for the propagation of feature annotation.</text>
</comment>
<evidence type="ECO:0000256" key="5">
    <source>
        <dbReference type="ARBA" id="ARBA00022741"/>
    </source>
</evidence>
<dbReference type="PANTHER" id="PTHR24356">
    <property type="entry name" value="SERINE/THREONINE-PROTEIN KINASE"/>
    <property type="match status" value="1"/>
</dbReference>
<evidence type="ECO:0000259" key="16">
    <source>
        <dbReference type="PROSITE" id="PS51285"/>
    </source>
</evidence>
<organism evidence="17 18">
    <name type="scientific">Pseudocercospora eumusae</name>
    <dbReference type="NCBI Taxonomy" id="321146"/>
    <lineage>
        <taxon>Eukaryota</taxon>
        <taxon>Fungi</taxon>
        <taxon>Dikarya</taxon>
        <taxon>Ascomycota</taxon>
        <taxon>Pezizomycotina</taxon>
        <taxon>Dothideomycetes</taxon>
        <taxon>Dothideomycetidae</taxon>
        <taxon>Mycosphaerellales</taxon>
        <taxon>Mycosphaerellaceae</taxon>
        <taxon>Pseudocercospora</taxon>
    </lineage>
</organism>
<name>A0A139HNK7_9PEZI</name>
<dbReference type="OrthoDB" id="162894at2759"/>
<evidence type="ECO:0000256" key="9">
    <source>
        <dbReference type="ARBA" id="ARBA00048679"/>
    </source>
</evidence>
<feature type="region of interest" description="Disordered" evidence="12">
    <location>
        <begin position="857"/>
        <end position="880"/>
    </location>
</feature>
<feature type="compositionally biased region" description="Acidic residues" evidence="12">
    <location>
        <begin position="1168"/>
        <end position="1178"/>
    </location>
</feature>
<keyword evidence="3" id="KW-0597">Phosphoprotein</keyword>
<dbReference type="FunFam" id="3.40.50.2300:FF:000139">
    <property type="entry name" value="Serine threonine protein kinase"/>
    <property type="match status" value="1"/>
</dbReference>
<dbReference type="PROSITE" id="PS50011">
    <property type="entry name" value="PROTEIN_KINASE_DOM"/>
    <property type="match status" value="1"/>
</dbReference>
<evidence type="ECO:0000256" key="1">
    <source>
        <dbReference type="ARBA" id="ARBA00012513"/>
    </source>
</evidence>
<dbReference type="InterPro" id="IPR000719">
    <property type="entry name" value="Prot_kinase_dom"/>
</dbReference>
<keyword evidence="4" id="KW-0808">Transferase</keyword>
<feature type="region of interest" description="Disordered" evidence="12">
    <location>
        <begin position="1471"/>
        <end position="1634"/>
    </location>
</feature>
<feature type="compositionally biased region" description="Low complexity" evidence="12">
    <location>
        <begin position="467"/>
        <end position="499"/>
    </location>
</feature>
<accession>A0A139HNK7</accession>
<dbReference type="Gene3D" id="3.40.50.2300">
    <property type="match status" value="1"/>
</dbReference>
<dbReference type="GO" id="GO:0005737">
    <property type="term" value="C:cytoplasm"/>
    <property type="evidence" value="ECO:0007669"/>
    <property type="project" value="TreeGrafter"/>
</dbReference>
<evidence type="ECO:0000256" key="11">
    <source>
        <dbReference type="SAM" id="Coils"/>
    </source>
</evidence>
<gene>
    <name evidence="17" type="ORF">AC578_9296</name>
</gene>
<evidence type="ECO:0000256" key="8">
    <source>
        <dbReference type="ARBA" id="ARBA00047899"/>
    </source>
</evidence>
<dbReference type="GO" id="GO:0004674">
    <property type="term" value="F:protein serine/threonine kinase activity"/>
    <property type="evidence" value="ECO:0007669"/>
    <property type="project" value="UniProtKB-KW"/>
</dbReference>
<feature type="coiled-coil region" evidence="11">
    <location>
        <begin position="176"/>
        <end position="207"/>
    </location>
</feature>
<feature type="compositionally biased region" description="Low complexity" evidence="12">
    <location>
        <begin position="1864"/>
        <end position="1874"/>
    </location>
</feature>
<dbReference type="FunFam" id="3.30.200.20:FF:001008">
    <property type="entry name" value="Serine/threonine-protein kinase cek1"/>
    <property type="match status" value="1"/>
</dbReference>
<evidence type="ECO:0000256" key="4">
    <source>
        <dbReference type="ARBA" id="ARBA00022679"/>
    </source>
</evidence>
<dbReference type="EMBL" id="LFZN01000025">
    <property type="protein sequence ID" value="KXT03959.1"/>
    <property type="molecule type" value="Genomic_DNA"/>
</dbReference>
<dbReference type="SUPFAM" id="SSF56112">
    <property type="entry name" value="Protein kinase-like (PK-like)"/>
    <property type="match status" value="1"/>
</dbReference>
<dbReference type="CDD" id="cd17546">
    <property type="entry name" value="REC_hyHK_CKI1_RcsC-like"/>
    <property type="match status" value="1"/>
</dbReference>
<dbReference type="PROSITE" id="PS50110">
    <property type="entry name" value="RESPONSE_REGULATORY"/>
    <property type="match status" value="1"/>
</dbReference>
<feature type="compositionally biased region" description="Low complexity" evidence="12">
    <location>
        <begin position="1471"/>
        <end position="1496"/>
    </location>
</feature>
<feature type="compositionally biased region" description="Polar residues" evidence="12">
    <location>
        <begin position="1087"/>
        <end position="1110"/>
    </location>
</feature>
<feature type="region of interest" description="Disordered" evidence="12">
    <location>
        <begin position="1906"/>
        <end position="1925"/>
    </location>
</feature>
<feature type="compositionally biased region" description="Polar residues" evidence="12">
    <location>
        <begin position="1505"/>
        <end position="1523"/>
    </location>
</feature>
<evidence type="ECO:0000256" key="6">
    <source>
        <dbReference type="ARBA" id="ARBA00022777"/>
    </source>
</evidence>
<dbReference type="Pfam" id="PF00069">
    <property type="entry name" value="Pkinase"/>
    <property type="match status" value="2"/>
</dbReference>
<keyword evidence="18" id="KW-1185">Reference proteome</keyword>
<dbReference type="Pfam" id="PF00072">
    <property type="entry name" value="Response_reg"/>
    <property type="match status" value="1"/>
</dbReference>
<feature type="region of interest" description="Disordered" evidence="12">
    <location>
        <begin position="1064"/>
        <end position="1149"/>
    </location>
</feature>
<feature type="compositionally biased region" description="Low complexity" evidence="12">
    <location>
        <begin position="1552"/>
        <end position="1563"/>
    </location>
</feature>
<dbReference type="InterPro" id="IPR050236">
    <property type="entry name" value="Ser_Thr_kinase_AGC"/>
</dbReference>
<feature type="region of interest" description="Disordered" evidence="12">
    <location>
        <begin position="262"/>
        <end position="308"/>
    </location>
</feature>
<dbReference type="SUPFAM" id="SSF55785">
    <property type="entry name" value="PYP-like sensor domain (PAS domain)"/>
    <property type="match status" value="1"/>
</dbReference>
<feature type="region of interest" description="Disordered" evidence="12">
    <location>
        <begin position="1"/>
        <end position="119"/>
    </location>
</feature>
<evidence type="ECO:0000313" key="18">
    <source>
        <dbReference type="Proteomes" id="UP000070133"/>
    </source>
</evidence>
<evidence type="ECO:0000256" key="3">
    <source>
        <dbReference type="ARBA" id="ARBA00022553"/>
    </source>
</evidence>
<dbReference type="CDD" id="cd05611">
    <property type="entry name" value="STKc_Rim15_like"/>
    <property type="match status" value="1"/>
</dbReference>
<feature type="compositionally biased region" description="Basic and acidic residues" evidence="12">
    <location>
        <begin position="1129"/>
        <end position="1145"/>
    </location>
</feature>
<dbReference type="PANTHER" id="PTHR24356:SF1">
    <property type="entry name" value="SERINE_THREONINE-PROTEIN KINASE GREATWALL"/>
    <property type="match status" value="1"/>
</dbReference>
<feature type="compositionally biased region" description="Low complexity" evidence="12">
    <location>
        <begin position="42"/>
        <end position="63"/>
    </location>
</feature>
<feature type="compositionally biased region" description="Basic residues" evidence="12">
    <location>
        <begin position="857"/>
        <end position="871"/>
    </location>
</feature>
<feature type="region of interest" description="Disordered" evidence="12">
    <location>
        <begin position="634"/>
        <end position="844"/>
    </location>
</feature>
<feature type="domain" description="Response regulatory" evidence="14">
    <location>
        <begin position="1698"/>
        <end position="1812"/>
    </location>
</feature>
<feature type="domain" description="AGC-kinase C-terminal" evidence="16">
    <location>
        <begin position="1334"/>
        <end position="1453"/>
    </location>
</feature>
<reference evidence="17 18" key="1">
    <citation type="submission" date="2015-07" db="EMBL/GenBank/DDBJ databases">
        <title>Comparative genomics of the Sigatoka disease complex on banana suggests a link between parallel evolutionary changes in Pseudocercospora fijiensis and Pseudocercospora eumusae and increased virulence on the banana host.</title>
        <authorList>
            <person name="Chang T.-C."/>
            <person name="Salvucci A."/>
            <person name="Crous P.W."/>
            <person name="Stergiopoulos I."/>
        </authorList>
    </citation>
    <scope>NUCLEOTIDE SEQUENCE [LARGE SCALE GENOMIC DNA]</scope>
    <source>
        <strain evidence="17 18">CBS 114824</strain>
    </source>
</reference>
<dbReference type="Gene3D" id="1.10.510.10">
    <property type="entry name" value="Transferase(Phosphotransferase) domain 1"/>
    <property type="match status" value="2"/>
</dbReference>
<dbReference type="Proteomes" id="UP000070133">
    <property type="component" value="Unassembled WGS sequence"/>
</dbReference>
<dbReference type="GO" id="GO:1901992">
    <property type="term" value="P:positive regulation of mitotic cell cycle phase transition"/>
    <property type="evidence" value="ECO:0007669"/>
    <property type="project" value="UniProtKB-ARBA"/>
</dbReference>
<comment type="caution">
    <text evidence="17">The sequence shown here is derived from an EMBL/GenBank/DDBJ whole genome shotgun (WGS) entry which is preliminary data.</text>
</comment>
<dbReference type="SMART" id="SM00448">
    <property type="entry name" value="REC"/>
    <property type="match status" value="1"/>
</dbReference>
<feature type="compositionally biased region" description="Polar residues" evidence="12">
    <location>
        <begin position="829"/>
        <end position="844"/>
    </location>
</feature>
<evidence type="ECO:0000256" key="10">
    <source>
        <dbReference type="PROSITE-ProRule" id="PRU00169"/>
    </source>
</evidence>
<dbReference type="InterPro" id="IPR011006">
    <property type="entry name" value="CheY-like_superfamily"/>
</dbReference>
<dbReference type="SUPFAM" id="SSF52172">
    <property type="entry name" value="CheY-like"/>
    <property type="match status" value="1"/>
</dbReference>
<comment type="catalytic activity">
    <reaction evidence="9">
        <text>L-seryl-[protein] + ATP = O-phospho-L-seryl-[protein] + ADP + H(+)</text>
        <dbReference type="Rhea" id="RHEA:17989"/>
        <dbReference type="Rhea" id="RHEA-COMP:9863"/>
        <dbReference type="Rhea" id="RHEA-COMP:11604"/>
        <dbReference type="ChEBI" id="CHEBI:15378"/>
        <dbReference type="ChEBI" id="CHEBI:29999"/>
        <dbReference type="ChEBI" id="CHEBI:30616"/>
        <dbReference type="ChEBI" id="CHEBI:83421"/>
        <dbReference type="ChEBI" id="CHEBI:456216"/>
        <dbReference type="EC" id="2.7.11.1"/>
    </reaction>
</comment>
<dbReference type="SMART" id="SM00133">
    <property type="entry name" value="S_TK_X"/>
    <property type="match status" value="1"/>
</dbReference>
<evidence type="ECO:0000259" key="15">
    <source>
        <dbReference type="PROSITE" id="PS50112"/>
    </source>
</evidence>
<evidence type="ECO:0000259" key="13">
    <source>
        <dbReference type="PROSITE" id="PS50011"/>
    </source>
</evidence>
<feature type="compositionally biased region" description="Polar residues" evidence="12">
    <location>
        <begin position="1"/>
        <end position="12"/>
    </location>
</feature>
<feature type="compositionally biased region" description="Low complexity" evidence="12">
    <location>
        <begin position="676"/>
        <end position="688"/>
    </location>
</feature>
<feature type="region of interest" description="Disordered" evidence="12">
    <location>
        <begin position="2070"/>
        <end position="2107"/>
    </location>
</feature>
<dbReference type="FunFam" id="1.10.510.10:FF:000664">
    <property type="entry name" value="Serine threonine protein kinase"/>
    <property type="match status" value="1"/>
</dbReference>
<feature type="compositionally biased region" description="Basic and acidic residues" evidence="12">
    <location>
        <begin position="1961"/>
        <end position="1970"/>
    </location>
</feature>
<keyword evidence="6" id="KW-0418">Kinase</keyword>
<keyword evidence="7" id="KW-0067">ATP-binding</keyword>
<sequence length="2107" mass="230335">MSGHDSLNQDQLVRSRVQEEEQAELVQEAKSTDEEDKSTQASSDQAKMSSSSSLYSASTRAGSISTASTQTLVEPEKKSSMSRAMDKIRSRVTGSQKSSSDLSESEKAKAKEIEKQQRKEDYEKLGMDYRVKYGLPGADTMAEPGPGQPQPTLLPPAVVALKDEAAVMTPEKGQMLRTISMDIREEREDLKKAAEQSLNAILELDLEGKVRWVSPSWHDVTGSAASSIIGKPIADVVLDNANVFADCVEAMRKDDSKSHFIRFSVKSPSGPEGEQSGDDKTPVEPKSGVDTMPEGEQEAGTSPDTEEQTIELEAQGIMVYDRTTGEESHTMWMIKPWVSREITIDLPQVLVDSLGIGAEMLANYLTLLADVGVHDPGNHPPPLPVLCRICERQITPWWFEKHTELCSQEHRAEMEVQMAQESLNEQRSALVKVLDALEAQSNRLSKSPSLDGGSPSPAPKAEYKGHSIGPNSTPSSSSTSGRASPAHAARSRDSSASGLSHHRARSFAVRRPLARIVELVLDLCDTAMEISTPSIKETKSYAPGELRTQSPQSESRIQQVLQWQSPSAGSLENEQGLSLLCDDTAQLAKTKVEAVFRHRRILEYAERIRVEYDILVQECIEAALQKAARIAAGELSDSSSGEESDNYEVSEHEQGAESSYEASVDPADMPPDEIFGSLSSLRSSGSPSAMAMALRKISDPMLQRRPSSAESSRASSPRGATTPKSYGGPTEPFPLHMHKRGSIALESDAGGESDSSMRSSVASGSNRRADSPGAELSLSRVASTRSRDRKRQSLILPSLSSVGRHHSPSRGPPPPSSPLRMAKPRIPSSAGTDSLPSPVTSPVLTQSEFNSPVIRAHHQHHHQHHHHHRRQSSAALSEALGRPASPRLSAVVSHPQPRAVQTSIKDFEIIKPISKGAFGSVYLSKKKSTGDYYAIKVLKKADMVAKNQVTNVKAERAIMMWQGESDFVAKLYWTFSSKDYLYLVMEYLNGGDCASLIKVLGALPEDWTKKYIGEVVLCVQHLHSRQIVHRDLKPDNLLIDAKGHLKLTDFGLSRMGLIGRQKRAINAKPDDAPPDLLKAGPFRRAPSVTSSRSTSFDYQGHTHSPAQTPAMTPALHDMNQPSYFSLYREGSREPSRRTSGHRSDSGDSDALAAMFRRFSVADGRAPIEEETADEEDRDSPDPYALQPVHSNISTRTDTPPQQPPSQMPPPMMALFDPEDSNRRFVGTPDYLAPETINGAGQDEMSDWWSLGCILFECLYGRPPFNADTPEEVFQNILARNIHWPTEEEEDDVSEEAKDLMNKLMCLDPKERLGSNKDDKYPSGGDEIKAHPWFADINWDTLREDEASFIPASENPEDTEYFDARGATMQNFAAEFEDQATSPVQTPGADYPDRPHDALSRVRSQVNSIKRNLMPLHIPPHVRDGRSRRLSEPVVADDFGNFQFKNLPVLEKANKDVIQKLRADAMQAQAKAAAGGTSAPTSALASPSPAPSLESSPVVNGPLKHTLSTSRNRPQSPSIPSQANSSPSRGSQPSSPLLVSFSAGQNQERRKTSSGSSNLSGNNNRASHSSHVLDQAPKLPVTFKATSSAPSPIKVGKTNSVHLPGHERGSSTNRLTSSSSPRQRSQTVGSQDTDGDLVPEMLAAHHHKRRSGVFDVSPSSSDNEETRHQALLRVQRRRQSSRRLSQISLADGPTFRTLDVLVCEDHPVSRLVMERLLEKLRCRTIAVTNGSEAMRYAMSEVKFDIIMMEYKLPQVNGADVARMIRDTKNANSHTPIVAVTGYLKELQAPHHFDALVEKPPTKEKLEEVMGRLCQWRTPSEGWRATPPQPIPSSLKHRESMPVESSPTTTASSGFNTMWSRDPTRENSVGSSSLGESESHFESIPNLIISRQVTNDFESDLERNFGGLGISSTKSADQVSRQPSDPLQATLEHQTSAPAALGTPDHPVPRKVPSSEAIQAKRQSLEKLRNESAAESGDDEDEELGHIQVRQRSPKGRQVKRSSKLGTEMMRTNSQGSVISGEDVPAPRSSGNELESSIAEEPPAEVVAKGHLTPPVVFTPKPAEDVAVIDMAVSGNPTDADATPKPPYSAEEPDPDPTPKPATSPQAQD</sequence>
<dbReference type="Gene3D" id="3.30.200.20">
    <property type="entry name" value="Phosphorylase Kinase, domain 1"/>
    <property type="match status" value="2"/>
</dbReference>
<protein>
    <recommendedName>
        <fullName evidence="1">non-specific serine/threonine protein kinase</fullName>
        <ecNumber evidence="1">2.7.11.1</ecNumber>
    </recommendedName>
</protein>
<feature type="compositionally biased region" description="Pro residues" evidence="12">
    <location>
        <begin position="1200"/>
        <end position="1209"/>
    </location>
</feature>
<dbReference type="InterPro" id="IPR000014">
    <property type="entry name" value="PAS"/>
</dbReference>
<evidence type="ECO:0000259" key="14">
    <source>
        <dbReference type="PROSITE" id="PS50110"/>
    </source>
</evidence>
<evidence type="ECO:0000313" key="17">
    <source>
        <dbReference type="EMBL" id="KXT03959.1"/>
    </source>
</evidence>
<keyword evidence="2" id="KW-0723">Serine/threonine-protein kinase</keyword>
<dbReference type="FunFam" id="1.10.510.10:FF:000340">
    <property type="entry name" value="Serine threonine protein kinase"/>
    <property type="match status" value="1"/>
</dbReference>
<feature type="domain" description="Protein kinase" evidence="13">
    <location>
        <begin position="907"/>
        <end position="1333"/>
    </location>
</feature>
<feature type="compositionally biased region" description="Basic and acidic residues" evidence="12">
    <location>
        <begin position="104"/>
        <end position="119"/>
    </location>
</feature>
<feature type="compositionally biased region" description="Low complexity" evidence="12">
    <location>
        <begin position="704"/>
        <end position="718"/>
    </location>
</feature>
<proteinExistence type="predicted"/>
<feature type="compositionally biased region" description="Basic residues" evidence="12">
    <location>
        <begin position="1990"/>
        <end position="2001"/>
    </location>
</feature>
<dbReference type="STRING" id="321146.A0A139HNK7"/>
<dbReference type="PROSITE" id="PS51285">
    <property type="entry name" value="AGC_KINASE_CTER"/>
    <property type="match status" value="1"/>
</dbReference>
<evidence type="ECO:0000256" key="7">
    <source>
        <dbReference type="ARBA" id="ARBA00022840"/>
    </source>
</evidence>
<dbReference type="GO" id="GO:0000160">
    <property type="term" value="P:phosphorelay signal transduction system"/>
    <property type="evidence" value="ECO:0007669"/>
    <property type="project" value="InterPro"/>
</dbReference>
<evidence type="ECO:0000256" key="12">
    <source>
        <dbReference type="SAM" id="MobiDB-lite"/>
    </source>
</evidence>
<dbReference type="GO" id="GO:0005634">
    <property type="term" value="C:nucleus"/>
    <property type="evidence" value="ECO:0007669"/>
    <property type="project" value="TreeGrafter"/>
</dbReference>
<dbReference type="EC" id="2.7.11.1" evidence="1"/>
<feature type="compositionally biased region" description="Low complexity" evidence="12">
    <location>
        <begin position="1524"/>
        <end position="1535"/>
    </location>
</feature>
<dbReference type="Gene3D" id="3.30.450.20">
    <property type="entry name" value="PAS domain"/>
    <property type="match status" value="1"/>
</dbReference>
<dbReference type="InterPro" id="IPR000961">
    <property type="entry name" value="AGC-kinase_C"/>
</dbReference>
<feature type="compositionally biased region" description="Low complexity" evidence="12">
    <location>
        <begin position="1609"/>
        <end position="1626"/>
    </location>
</feature>
<dbReference type="PROSITE" id="PS50112">
    <property type="entry name" value="PAS"/>
    <property type="match status" value="1"/>
</dbReference>
<feature type="region of interest" description="Disordered" evidence="12">
    <location>
        <begin position="1818"/>
        <end position="1878"/>
    </location>
</feature>
<feature type="compositionally biased region" description="Polar residues" evidence="12">
    <location>
        <begin position="753"/>
        <end position="766"/>
    </location>
</feature>
<dbReference type="SMART" id="SM00220">
    <property type="entry name" value="S_TKc"/>
    <property type="match status" value="1"/>
</dbReference>
<dbReference type="InterPro" id="IPR011009">
    <property type="entry name" value="Kinase-like_dom_sf"/>
</dbReference>
<keyword evidence="5" id="KW-0547">Nucleotide-binding</keyword>
<feature type="region of interest" description="Disordered" evidence="12">
    <location>
        <begin position="1935"/>
        <end position="2039"/>
    </location>
</feature>
<feature type="compositionally biased region" description="Basic and acidic residues" evidence="12">
    <location>
        <begin position="74"/>
        <end position="89"/>
    </location>
</feature>
<dbReference type="InterPro" id="IPR035965">
    <property type="entry name" value="PAS-like_dom_sf"/>
</dbReference>
<feature type="compositionally biased region" description="Polar residues" evidence="12">
    <location>
        <begin position="1841"/>
        <end position="1857"/>
    </location>
</feature>